<reference evidence="14" key="1">
    <citation type="submission" date="2021-03" db="EMBL/GenBank/DDBJ databases">
        <title>Comparative genomics and phylogenomic investigation of the class Geoglossomycetes provide insights into ecological specialization and systematics.</title>
        <authorList>
            <person name="Melie T."/>
            <person name="Pirro S."/>
            <person name="Miller A.N."/>
            <person name="Quandt A."/>
        </authorList>
    </citation>
    <scope>NUCLEOTIDE SEQUENCE</scope>
    <source>
        <strain evidence="14">CAQ_001_2017</strain>
    </source>
</reference>
<dbReference type="Proteomes" id="UP000750711">
    <property type="component" value="Unassembled WGS sequence"/>
</dbReference>
<evidence type="ECO:0000256" key="1">
    <source>
        <dbReference type="ARBA" id="ARBA00003389"/>
    </source>
</evidence>
<dbReference type="PANTHER" id="PTHR28012:SF1">
    <property type="entry name" value="NUCLEAR FUSION PROTEIN KAR5"/>
    <property type="match status" value="1"/>
</dbReference>
<keyword evidence="10" id="KW-0472">Membrane</keyword>
<evidence type="ECO:0000256" key="8">
    <source>
        <dbReference type="ARBA" id="ARBA00022824"/>
    </source>
</evidence>
<comment type="similarity">
    <text evidence="4">Belongs to the KAR5 family.</text>
</comment>
<accession>A0A9P8LBE0</accession>
<dbReference type="InterPro" id="IPR007292">
    <property type="entry name" value="Nuclear_fusion_Kar5"/>
</dbReference>
<keyword evidence="7 13" id="KW-0732">Signal</keyword>
<keyword evidence="11" id="KW-0325">Glycoprotein</keyword>
<keyword evidence="9" id="KW-1133">Transmembrane helix</keyword>
<proteinExistence type="inferred from homology"/>
<name>A0A9P8LBE0_9PEZI</name>
<dbReference type="AlphaFoldDB" id="A0A9P8LBE0"/>
<feature type="chain" id="PRO_5040151549" evidence="13">
    <location>
        <begin position="28"/>
        <end position="432"/>
    </location>
</feature>
<comment type="function">
    <text evidence="1">Required for nuclear membrane fusion during karyogamy.</text>
</comment>
<evidence type="ECO:0000256" key="2">
    <source>
        <dbReference type="ARBA" id="ARBA00004126"/>
    </source>
</evidence>
<evidence type="ECO:0000313" key="14">
    <source>
        <dbReference type="EMBL" id="KAH0559082.1"/>
    </source>
</evidence>
<organism evidence="14 15">
    <name type="scientific">Trichoglossum hirsutum</name>
    <dbReference type="NCBI Taxonomy" id="265104"/>
    <lineage>
        <taxon>Eukaryota</taxon>
        <taxon>Fungi</taxon>
        <taxon>Dikarya</taxon>
        <taxon>Ascomycota</taxon>
        <taxon>Pezizomycotina</taxon>
        <taxon>Geoglossomycetes</taxon>
        <taxon>Geoglossales</taxon>
        <taxon>Geoglossaceae</taxon>
        <taxon>Trichoglossum</taxon>
    </lineage>
</organism>
<evidence type="ECO:0000256" key="6">
    <source>
        <dbReference type="ARBA" id="ARBA00022692"/>
    </source>
</evidence>
<keyword evidence="5" id="KW-0415">Karyogamy</keyword>
<keyword evidence="12" id="KW-0539">Nucleus</keyword>
<comment type="caution">
    <text evidence="14">The sequence shown here is derived from an EMBL/GenBank/DDBJ whole genome shotgun (WGS) entry which is preliminary data.</text>
</comment>
<evidence type="ECO:0000256" key="9">
    <source>
        <dbReference type="ARBA" id="ARBA00022989"/>
    </source>
</evidence>
<keyword evidence="8" id="KW-0256">Endoplasmic reticulum</keyword>
<evidence type="ECO:0000256" key="7">
    <source>
        <dbReference type="ARBA" id="ARBA00022729"/>
    </source>
</evidence>
<evidence type="ECO:0000256" key="4">
    <source>
        <dbReference type="ARBA" id="ARBA00010473"/>
    </source>
</evidence>
<evidence type="ECO:0000256" key="5">
    <source>
        <dbReference type="ARBA" id="ARBA00022459"/>
    </source>
</evidence>
<dbReference type="GO" id="GO:0005789">
    <property type="term" value="C:endoplasmic reticulum membrane"/>
    <property type="evidence" value="ECO:0007669"/>
    <property type="project" value="UniProtKB-SubCell"/>
</dbReference>
<dbReference type="GO" id="GO:0031965">
    <property type="term" value="C:nuclear membrane"/>
    <property type="evidence" value="ECO:0007669"/>
    <property type="project" value="UniProtKB-SubCell"/>
</dbReference>
<dbReference type="EMBL" id="JAGHQM010000672">
    <property type="protein sequence ID" value="KAH0559082.1"/>
    <property type="molecule type" value="Genomic_DNA"/>
</dbReference>
<feature type="signal peptide" evidence="13">
    <location>
        <begin position="1"/>
        <end position="27"/>
    </location>
</feature>
<sequence>MFLMNLMRGWPLMIAIWLLGPVKPTATFSSKINADIPPVNRDAGSEAFIEKILQSSENSREDILVQALDLISSHASSPSCTRLATFTLLKSCQTLDGSTDIGQELENREEYLDKVKSIYAARLAVCELVGAGAPVPAQCSPIMPSPLKEKYGAKGFLSRNGLLKDEKPEAEGYDNISRRQLGHCLRSLESKPQSWTSYSNGRQNAFAICRAVRTEIEKDELLALHKEMSGVTSILSSTLSRVLDESGARLAGQRNFSEALQRLQTRVLRDLEDTESTAQGFFDKIKQDVNSILQTVVGKILIAGRTAETSVNILSQHALRELVARVSLEHIAMGELMSKLGKGLDVLDESQSRLHEGMNASINALRGSILGATADVVLVKSIANETHAKLKEIGIFFHLGGIVMSRWGWLVVMLTGAAMAGRRATGFIAIGA</sequence>
<protein>
    <submittedName>
        <fullName evidence="14">Uncharacterized protein</fullName>
    </submittedName>
</protein>
<dbReference type="GO" id="GO:0000742">
    <property type="term" value="P:karyogamy involved in conjugation with cellular fusion"/>
    <property type="evidence" value="ECO:0007669"/>
    <property type="project" value="InterPro"/>
</dbReference>
<evidence type="ECO:0000256" key="10">
    <source>
        <dbReference type="ARBA" id="ARBA00023136"/>
    </source>
</evidence>
<evidence type="ECO:0000313" key="15">
    <source>
        <dbReference type="Proteomes" id="UP000750711"/>
    </source>
</evidence>
<keyword evidence="6" id="KW-0812">Transmembrane</keyword>
<dbReference type="GO" id="GO:0048288">
    <property type="term" value="P:nuclear membrane fusion involved in karyogamy"/>
    <property type="evidence" value="ECO:0007669"/>
    <property type="project" value="InterPro"/>
</dbReference>
<evidence type="ECO:0000256" key="13">
    <source>
        <dbReference type="SAM" id="SignalP"/>
    </source>
</evidence>
<dbReference type="PANTHER" id="PTHR28012">
    <property type="entry name" value="NUCLEAR FUSION PROTEIN KAR5"/>
    <property type="match status" value="1"/>
</dbReference>
<evidence type="ECO:0000256" key="3">
    <source>
        <dbReference type="ARBA" id="ARBA00004586"/>
    </source>
</evidence>
<evidence type="ECO:0000256" key="11">
    <source>
        <dbReference type="ARBA" id="ARBA00023180"/>
    </source>
</evidence>
<feature type="non-terminal residue" evidence="14">
    <location>
        <position position="432"/>
    </location>
</feature>
<comment type="subcellular location">
    <subcellularLocation>
        <location evidence="3">Endoplasmic reticulum membrane</location>
    </subcellularLocation>
    <subcellularLocation>
        <location evidence="2">Nucleus membrane</location>
    </subcellularLocation>
</comment>
<keyword evidence="15" id="KW-1185">Reference proteome</keyword>
<evidence type="ECO:0000256" key="12">
    <source>
        <dbReference type="ARBA" id="ARBA00023242"/>
    </source>
</evidence>
<gene>
    <name evidence="14" type="ORF">GP486_004343</name>
</gene>